<keyword evidence="4" id="KW-1185">Reference proteome</keyword>
<feature type="compositionally biased region" description="Polar residues" evidence="1">
    <location>
        <begin position="103"/>
        <end position="112"/>
    </location>
</feature>
<protein>
    <submittedName>
        <fullName evidence="3">Uncharacterized protein</fullName>
    </submittedName>
</protein>
<keyword evidence="2" id="KW-0812">Transmembrane</keyword>
<reference evidence="3 4" key="1">
    <citation type="submission" date="2021-06" db="EMBL/GenBank/DDBJ databases">
        <authorList>
            <person name="Palmer J.M."/>
        </authorList>
    </citation>
    <scope>NUCLEOTIDE SEQUENCE [LARGE SCALE GENOMIC DNA]</scope>
    <source>
        <strain evidence="3 4">AS_MEX2019</strain>
        <tissue evidence="3">Muscle</tissue>
    </source>
</reference>
<dbReference type="EMBL" id="JAHRIP010050894">
    <property type="protein sequence ID" value="MEQ2300978.1"/>
    <property type="molecule type" value="Genomic_DNA"/>
</dbReference>
<keyword evidence="2" id="KW-1133">Transmembrane helix</keyword>
<proteinExistence type="predicted"/>
<evidence type="ECO:0000256" key="2">
    <source>
        <dbReference type="SAM" id="Phobius"/>
    </source>
</evidence>
<evidence type="ECO:0000256" key="1">
    <source>
        <dbReference type="SAM" id="MobiDB-lite"/>
    </source>
</evidence>
<gene>
    <name evidence="3" type="ORF">AMECASPLE_031307</name>
</gene>
<feature type="compositionally biased region" description="Low complexity" evidence="1">
    <location>
        <begin position="88"/>
        <end position="98"/>
    </location>
</feature>
<feature type="transmembrane region" description="Helical" evidence="2">
    <location>
        <begin position="50"/>
        <end position="67"/>
    </location>
</feature>
<dbReference type="Proteomes" id="UP001469553">
    <property type="component" value="Unassembled WGS sequence"/>
</dbReference>
<name>A0ABV0Z679_9TELE</name>
<evidence type="ECO:0000313" key="3">
    <source>
        <dbReference type="EMBL" id="MEQ2300978.1"/>
    </source>
</evidence>
<evidence type="ECO:0000313" key="4">
    <source>
        <dbReference type="Proteomes" id="UP001469553"/>
    </source>
</evidence>
<organism evidence="3 4">
    <name type="scientific">Ameca splendens</name>
    <dbReference type="NCBI Taxonomy" id="208324"/>
    <lineage>
        <taxon>Eukaryota</taxon>
        <taxon>Metazoa</taxon>
        <taxon>Chordata</taxon>
        <taxon>Craniata</taxon>
        <taxon>Vertebrata</taxon>
        <taxon>Euteleostomi</taxon>
        <taxon>Actinopterygii</taxon>
        <taxon>Neopterygii</taxon>
        <taxon>Teleostei</taxon>
        <taxon>Neoteleostei</taxon>
        <taxon>Acanthomorphata</taxon>
        <taxon>Ovalentaria</taxon>
        <taxon>Atherinomorphae</taxon>
        <taxon>Cyprinodontiformes</taxon>
        <taxon>Goodeidae</taxon>
        <taxon>Ameca</taxon>
    </lineage>
</organism>
<feature type="region of interest" description="Disordered" evidence="1">
    <location>
        <begin position="88"/>
        <end position="123"/>
    </location>
</feature>
<sequence>MTKYEHALKTVHYSHKWRSAPANGNLTHPGGLHSFLPGGRSSRLFKGTTPIAACMIVMNFLNFIFYVSSNDIPQTNTGAVLSSLNVLSSPSESSDAQSPLLRASTSPWQQASDPAHRSVTSPCRGYYETHSRARL</sequence>
<keyword evidence="2" id="KW-0472">Membrane</keyword>
<accession>A0ABV0Z679</accession>
<comment type="caution">
    <text evidence="3">The sequence shown here is derived from an EMBL/GenBank/DDBJ whole genome shotgun (WGS) entry which is preliminary data.</text>
</comment>